<evidence type="ECO:0000259" key="2">
    <source>
        <dbReference type="PROSITE" id="PS50003"/>
    </source>
</evidence>
<dbReference type="AlphaFoldDB" id="A0A1I8HEF7"/>
<dbReference type="SUPFAM" id="SSF50729">
    <property type="entry name" value="PH domain-like"/>
    <property type="match status" value="1"/>
</dbReference>
<evidence type="ECO:0000256" key="1">
    <source>
        <dbReference type="SAM" id="MobiDB-lite"/>
    </source>
</evidence>
<dbReference type="PROSITE" id="PS50003">
    <property type="entry name" value="PH_DOMAIN"/>
    <property type="match status" value="1"/>
</dbReference>
<dbReference type="SMART" id="SM00233">
    <property type="entry name" value="PH"/>
    <property type="match status" value="1"/>
</dbReference>
<proteinExistence type="predicted"/>
<reference evidence="4" key="1">
    <citation type="submission" date="2016-11" db="UniProtKB">
        <authorList>
            <consortium name="WormBaseParasite"/>
        </authorList>
    </citation>
    <scope>IDENTIFICATION</scope>
</reference>
<keyword evidence="3" id="KW-1185">Reference proteome</keyword>
<evidence type="ECO:0000313" key="4">
    <source>
        <dbReference type="WBParaSite" id="maker-uti_cns_0005660-snap-gene-0.13-mRNA-1"/>
    </source>
</evidence>
<name>A0A1I8HEF7_9PLAT</name>
<dbReference type="InterPro" id="IPR011993">
    <property type="entry name" value="PH-like_dom_sf"/>
</dbReference>
<feature type="region of interest" description="Disordered" evidence="1">
    <location>
        <begin position="218"/>
        <end position="255"/>
    </location>
</feature>
<accession>A0A1I8HEF7</accession>
<protein>
    <submittedName>
        <fullName evidence="4">PH domain-containing protein</fullName>
    </submittedName>
</protein>
<dbReference type="Gene3D" id="2.30.29.30">
    <property type="entry name" value="Pleckstrin-homology domain (PH domain)/Phosphotyrosine-binding domain (PTB)"/>
    <property type="match status" value="1"/>
</dbReference>
<sequence>MSLSRNLDCNFDLDQEVQQHGILSIRGDIPTKWQKRFCIVKDSFLLIFKDDEAARIKKSSYFNIKSLGVIPLGDCLVSPYSDQTTSHGIEITAYSSQMRMIISCDSRSQQLSWIRVFSDAARLTRCNFQISEQLITTLESQGLEKISLSEKYKKLFENESIKRQNKEEEASKLLSDFDQLRLEKQSIESELREIEAELATVRGASASELAVVEEEMEAEASAGEIVKEEDNEKTEAEHEAEAEDDSATVAKEEADAARKALASQLESERAAFSRQAAELAASLASLAEEQRARRTAEA</sequence>
<evidence type="ECO:0000313" key="3">
    <source>
        <dbReference type="Proteomes" id="UP000095280"/>
    </source>
</evidence>
<dbReference type="InterPro" id="IPR001849">
    <property type="entry name" value="PH_domain"/>
</dbReference>
<feature type="domain" description="PH" evidence="2">
    <location>
        <begin position="16"/>
        <end position="122"/>
    </location>
</feature>
<dbReference type="WBParaSite" id="maker-uti_cns_0005660-snap-gene-0.13-mRNA-1">
    <property type="protein sequence ID" value="maker-uti_cns_0005660-snap-gene-0.13-mRNA-1"/>
    <property type="gene ID" value="maker-uti_cns_0005660-snap-gene-0.13"/>
</dbReference>
<dbReference type="Proteomes" id="UP000095280">
    <property type="component" value="Unplaced"/>
</dbReference>
<feature type="compositionally biased region" description="Basic and acidic residues" evidence="1">
    <location>
        <begin position="225"/>
        <end position="239"/>
    </location>
</feature>
<dbReference type="Pfam" id="PF00169">
    <property type="entry name" value="PH"/>
    <property type="match status" value="1"/>
</dbReference>
<organism evidence="3 4">
    <name type="scientific">Macrostomum lignano</name>
    <dbReference type="NCBI Taxonomy" id="282301"/>
    <lineage>
        <taxon>Eukaryota</taxon>
        <taxon>Metazoa</taxon>
        <taxon>Spiralia</taxon>
        <taxon>Lophotrochozoa</taxon>
        <taxon>Platyhelminthes</taxon>
        <taxon>Rhabditophora</taxon>
        <taxon>Macrostomorpha</taxon>
        <taxon>Macrostomida</taxon>
        <taxon>Macrostomidae</taxon>
        <taxon>Macrostomum</taxon>
    </lineage>
</organism>